<gene>
    <name evidence="1" type="ORF">NQF87_05670</name>
</gene>
<name>A0ABT3WBK5_9PROT</name>
<dbReference type="Proteomes" id="UP001165633">
    <property type="component" value="Unassembled WGS sequence"/>
</dbReference>
<proteinExistence type="predicted"/>
<reference evidence="1" key="1">
    <citation type="submission" date="2022-07" db="EMBL/GenBank/DDBJ databases">
        <title>Bombella genomes.</title>
        <authorList>
            <person name="Harer L."/>
            <person name="Styblova S."/>
            <person name="Ehrmann M."/>
        </authorList>
    </citation>
    <scope>NUCLEOTIDE SEQUENCE</scope>
    <source>
        <strain evidence="1">TMW 2.2559</strain>
    </source>
</reference>
<accession>A0ABT3WBK5</accession>
<evidence type="ECO:0000313" key="2">
    <source>
        <dbReference type="Proteomes" id="UP001165633"/>
    </source>
</evidence>
<sequence>MITGIFEVEPHAIVEVDGALTESYLDTGNRHGFVFQAGRWADRGSRCWERDAAAPLGVQRGLVEPVYRALQERSG</sequence>
<protein>
    <submittedName>
        <fullName evidence="1">Uncharacterized protein</fullName>
    </submittedName>
</protein>
<dbReference type="EMBL" id="JANIDV010000003">
    <property type="protein sequence ID" value="MCX5616460.1"/>
    <property type="molecule type" value="Genomic_DNA"/>
</dbReference>
<comment type="caution">
    <text evidence="1">The sequence shown here is derived from an EMBL/GenBank/DDBJ whole genome shotgun (WGS) entry which is preliminary data.</text>
</comment>
<organism evidence="1 2">
    <name type="scientific">Bombella dulcis</name>
    <dbReference type="NCBI Taxonomy" id="2967339"/>
    <lineage>
        <taxon>Bacteria</taxon>
        <taxon>Pseudomonadati</taxon>
        <taxon>Pseudomonadota</taxon>
        <taxon>Alphaproteobacteria</taxon>
        <taxon>Acetobacterales</taxon>
        <taxon>Acetobacteraceae</taxon>
        <taxon>Bombella</taxon>
    </lineage>
</organism>
<dbReference type="RefSeq" id="WP_266127453.1">
    <property type="nucleotide sequence ID" value="NZ_JANIDV010000003.1"/>
</dbReference>
<keyword evidence="2" id="KW-1185">Reference proteome</keyword>
<evidence type="ECO:0000313" key="1">
    <source>
        <dbReference type="EMBL" id="MCX5616460.1"/>
    </source>
</evidence>